<comment type="caution">
    <text evidence="4">The sequence shown here is derived from an EMBL/GenBank/DDBJ whole genome shotgun (WGS) entry which is preliminary data.</text>
</comment>
<dbReference type="InterPro" id="IPR011990">
    <property type="entry name" value="TPR-like_helical_dom_sf"/>
</dbReference>
<dbReference type="Pfam" id="PF13374">
    <property type="entry name" value="TPR_10"/>
    <property type="match status" value="2"/>
</dbReference>
<feature type="domain" description="Nephrocystin 3-like N-terminal" evidence="3">
    <location>
        <begin position="200"/>
        <end position="354"/>
    </location>
</feature>
<sequence>MRVLTPFISFIDRYSRAVDNLTQYASNPASLIWGCLRVLLRVAQSVNFYFEGLLRLIQNLGERLSVFNRYEKHFSEIEDFKGALSDTYMDALVFLRQARAVFVRLTAPSGSRVPVLLKSGMMWLGRAWQNFETEFSDITDRLSRRFDYLGHLVTFIHRDGLNVDMKIQQQFRSETTKALQQIVKASPAEQDDTSPQTDLNRVGWLYGNAGIGKTVMSAVITEHLLKRLATTVQHTNNISTRGLVAYFFFDKSDVAKNTSLAMYRTLIYQLLSHSWPSGTTIEMAFQAAKIYGRMRFSRADGPVSLLRDLLHGLDSPIYLVIDALDECQDISEALGPLIDTIRSVANCRVLFLSRDMPPIRDALSGLPSLRIASESTKSDVDMYLSTAVDQLDVPISNTGLRDDILSRLSRGADGMFLWAHLMVQQLHTATSPADVMNMVAGPPAGLSAFYNHVLQGLDSEPKQWRDLKSNIISRVLCSPRPLKWAELQVSLSLEVREEKNSQQACLQRRPYQALVLKLCQPFVEYHAETDCFRPAHLSAIQFMSNRDELEETATPGTRQLSLPAEHQKIAKLCLNYINLNQVHDASSVSATTYPLESYATAYWCHHLVHAEPDTELCTRAARFLASDERRRVWLTRLLLRRGEPCTLQQVLVLLRQARSWLQTVTKEEEQEDGDNDIRCQEKHCEFDELQDMLEVLIRLDQEWLRTRSGTREIVNSIQTRDAQEGVRMVKHVSTFDKTMVLRDLVREYTMKGGQDEAVALFKAAHLRLENTPGAEPGDAAWLLNGLGLALDMQNLTELSIATQKEALESQLAAAAAAATTAAQGQHCHIPTTMPGPNHALDSLHTMNELGRLHRHLGQVAESEAMHRRALAGLRAAGLPSTDLQVIWTINTLARCLRRAGRPREAIPLHAEALAARTTVLGAAHPFTLWSLSDLAKCHRDAGELETARALLEKHVRGREEALGVRHFDTLWAMGDLGLTCEMMGDLREGLQWHERAWEGQRGTLGEGHPAAVWSIEAVKRLRRSLDEDK</sequence>
<reference evidence="4" key="1">
    <citation type="journal article" date="2020" name="Phytopathology">
        <title>Genome sequence of the chestnut blight fungus Cryphonectria parasitica EP155: A fundamental resource for an archetypical invasive plant pathogen.</title>
        <authorList>
            <person name="Crouch J.A."/>
            <person name="Dawe A."/>
            <person name="Aerts A."/>
            <person name="Barry K."/>
            <person name="Churchill A.C.L."/>
            <person name="Grimwood J."/>
            <person name="Hillman B."/>
            <person name="Milgroom M.G."/>
            <person name="Pangilinan J."/>
            <person name="Smith M."/>
            <person name="Salamov A."/>
            <person name="Schmutz J."/>
            <person name="Yadav J."/>
            <person name="Grigoriev I.V."/>
            <person name="Nuss D."/>
        </authorList>
    </citation>
    <scope>NUCLEOTIDE SEQUENCE</scope>
    <source>
        <strain evidence="4">EP155</strain>
    </source>
</reference>
<dbReference type="RefSeq" id="XP_040778240.1">
    <property type="nucleotide sequence ID" value="XM_040925270.1"/>
</dbReference>
<dbReference type="SUPFAM" id="SSF52540">
    <property type="entry name" value="P-loop containing nucleoside triphosphate hydrolases"/>
    <property type="match status" value="1"/>
</dbReference>
<dbReference type="EMBL" id="MU032346">
    <property type="protein sequence ID" value="KAF3767279.1"/>
    <property type="molecule type" value="Genomic_DNA"/>
</dbReference>
<dbReference type="Pfam" id="PF13424">
    <property type="entry name" value="TPR_12"/>
    <property type="match status" value="1"/>
</dbReference>
<dbReference type="Pfam" id="PF24883">
    <property type="entry name" value="NPHP3_N"/>
    <property type="match status" value="1"/>
</dbReference>
<dbReference type="InterPro" id="IPR027417">
    <property type="entry name" value="P-loop_NTPase"/>
</dbReference>
<name>A0A9P4Y6D7_CRYP1</name>
<dbReference type="Gene3D" id="1.25.40.10">
    <property type="entry name" value="Tetratricopeptide repeat domain"/>
    <property type="match status" value="2"/>
</dbReference>
<dbReference type="Proteomes" id="UP000803844">
    <property type="component" value="Unassembled WGS sequence"/>
</dbReference>
<dbReference type="SUPFAM" id="SSF48452">
    <property type="entry name" value="TPR-like"/>
    <property type="match status" value="2"/>
</dbReference>
<evidence type="ECO:0000313" key="5">
    <source>
        <dbReference type="Proteomes" id="UP000803844"/>
    </source>
</evidence>
<dbReference type="PANTHER" id="PTHR10039:SF17">
    <property type="entry name" value="FUNGAL STAND N-TERMINAL GOODBYE DOMAIN-CONTAINING PROTEIN-RELATED"/>
    <property type="match status" value="1"/>
</dbReference>
<accession>A0A9P4Y6D7</accession>
<dbReference type="PANTHER" id="PTHR10039">
    <property type="entry name" value="AMELOGENIN"/>
    <property type="match status" value="1"/>
</dbReference>
<evidence type="ECO:0008006" key="6">
    <source>
        <dbReference type="Google" id="ProtNLM"/>
    </source>
</evidence>
<protein>
    <recommendedName>
        <fullName evidence="6">NACHT domain-containing protein</fullName>
    </recommendedName>
</protein>
<dbReference type="Gene3D" id="3.40.50.300">
    <property type="entry name" value="P-loop containing nucleotide triphosphate hydrolases"/>
    <property type="match status" value="1"/>
</dbReference>
<dbReference type="GeneID" id="63842399"/>
<proteinExistence type="predicted"/>
<keyword evidence="5" id="KW-1185">Reference proteome</keyword>
<evidence type="ECO:0000259" key="2">
    <source>
        <dbReference type="Pfam" id="PF24809"/>
    </source>
</evidence>
<dbReference type="InterPro" id="IPR056125">
    <property type="entry name" value="DUF7708"/>
</dbReference>
<evidence type="ECO:0000256" key="1">
    <source>
        <dbReference type="ARBA" id="ARBA00022737"/>
    </source>
</evidence>
<dbReference type="AlphaFoldDB" id="A0A9P4Y6D7"/>
<organism evidence="4 5">
    <name type="scientific">Cryphonectria parasitica (strain ATCC 38755 / EP155)</name>
    <dbReference type="NCBI Taxonomy" id="660469"/>
    <lineage>
        <taxon>Eukaryota</taxon>
        <taxon>Fungi</taxon>
        <taxon>Dikarya</taxon>
        <taxon>Ascomycota</taxon>
        <taxon>Pezizomycotina</taxon>
        <taxon>Sordariomycetes</taxon>
        <taxon>Sordariomycetidae</taxon>
        <taxon>Diaporthales</taxon>
        <taxon>Cryphonectriaceae</taxon>
        <taxon>Cryphonectria-Endothia species complex</taxon>
        <taxon>Cryphonectria</taxon>
    </lineage>
</organism>
<feature type="domain" description="DUF7708" evidence="2">
    <location>
        <begin position="3"/>
        <end position="98"/>
    </location>
</feature>
<dbReference type="InterPro" id="IPR056884">
    <property type="entry name" value="NPHP3-like_N"/>
</dbReference>
<evidence type="ECO:0000313" key="4">
    <source>
        <dbReference type="EMBL" id="KAF3767279.1"/>
    </source>
</evidence>
<keyword evidence="1" id="KW-0677">Repeat</keyword>
<dbReference type="Pfam" id="PF24809">
    <property type="entry name" value="DUF7708"/>
    <property type="match status" value="1"/>
</dbReference>
<dbReference type="OrthoDB" id="21416at2759"/>
<gene>
    <name evidence="4" type="ORF">M406DRAFT_69440</name>
</gene>
<evidence type="ECO:0000259" key="3">
    <source>
        <dbReference type="Pfam" id="PF24883"/>
    </source>
</evidence>